<reference evidence="18" key="1">
    <citation type="submission" date="2022-11" db="UniProtKB">
        <authorList>
            <consortium name="EnsemblMetazoa"/>
        </authorList>
    </citation>
    <scope>IDENTIFICATION</scope>
</reference>
<dbReference type="RefSeq" id="XP_038064605.1">
    <property type="nucleotide sequence ID" value="XM_038208677.1"/>
</dbReference>
<keyword evidence="6" id="KW-0479">Metal-binding</keyword>
<dbReference type="PROSITE" id="PS51421">
    <property type="entry name" value="RAS"/>
    <property type="match status" value="1"/>
</dbReference>
<evidence type="ECO:0000256" key="6">
    <source>
        <dbReference type="ARBA" id="ARBA00022723"/>
    </source>
</evidence>
<proteinExistence type="inferred from homology"/>
<dbReference type="OMA" id="DGIARWI"/>
<evidence type="ECO:0000313" key="18">
    <source>
        <dbReference type="EnsemblMetazoa" id="XP_038048259.1"/>
    </source>
</evidence>
<organism evidence="18 19">
    <name type="scientific">Patiria miniata</name>
    <name type="common">Bat star</name>
    <name type="synonym">Asterina miniata</name>
    <dbReference type="NCBI Taxonomy" id="46514"/>
    <lineage>
        <taxon>Eukaryota</taxon>
        <taxon>Metazoa</taxon>
        <taxon>Echinodermata</taxon>
        <taxon>Eleutherozoa</taxon>
        <taxon>Asterozoa</taxon>
        <taxon>Asteroidea</taxon>
        <taxon>Valvatacea</taxon>
        <taxon>Valvatida</taxon>
        <taxon>Asterinidae</taxon>
        <taxon>Patiria</taxon>
    </lineage>
</organism>
<dbReference type="SMART" id="SM00175">
    <property type="entry name" value="RAB"/>
    <property type="match status" value="1"/>
</dbReference>
<keyword evidence="10" id="KW-0460">Magnesium</keyword>
<dbReference type="EC" id="3.6.5.2" evidence="5"/>
<comment type="similarity">
    <text evidence="4">Belongs to the small GTPase superfamily. Rab family.</text>
</comment>
<keyword evidence="7" id="KW-0547">Nucleotide-binding</keyword>
<dbReference type="NCBIfam" id="TIGR00231">
    <property type="entry name" value="small_GTP"/>
    <property type="match status" value="1"/>
</dbReference>
<evidence type="ECO:0000313" key="19">
    <source>
        <dbReference type="Proteomes" id="UP000887568"/>
    </source>
</evidence>
<sequence length="272" mass="31119">MNGSPTPRRNRTAYDYLLKFLLVGDSDVGKGEILGRLDDSANDITFGTYTSVNGVDHKITTILLDGKRVRLELWDTSGQGRFCTILRSYSRGAQGILLVYDITSRWSFDGIDRWIKEIDEHAPGVPKILIGNRLHLAYKRQVSSEEAQIYAVKNDMVYFEVSPLCDFNVTESLTELSRVVLKRNGMDRLWRTNKVLSLQDYCCRVIVNCTSTYTIDKLPLPPQMRSRLKSFADANHMNRYLLPPLDLRSKKRRTILNVMDPPYSSRKSCVIS</sequence>
<evidence type="ECO:0000256" key="16">
    <source>
        <dbReference type="ARBA" id="ARBA00047660"/>
    </source>
</evidence>
<keyword evidence="8" id="KW-0833">Ubl conjugation pathway</keyword>
<dbReference type="PANTHER" id="PTHR47980">
    <property type="entry name" value="LD44762P"/>
    <property type="match status" value="1"/>
</dbReference>
<dbReference type="GO" id="GO:0016020">
    <property type="term" value="C:membrane"/>
    <property type="evidence" value="ECO:0007669"/>
    <property type="project" value="UniProtKB-SubCell"/>
</dbReference>
<dbReference type="InterPro" id="IPR036036">
    <property type="entry name" value="SOCS_box-like_dom_sf"/>
</dbReference>
<dbReference type="InterPro" id="IPR001496">
    <property type="entry name" value="SOCS_box"/>
</dbReference>
<evidence type="ECO:0000256" key="9">
    <source>
        <dbReference type="ARBA" id="ARBA00022801"/>
    </source>
</evidence>
<dbReference type="SUPFAM" id="SSF158235">
    <property type="entry name" value="SOCS box-like"/>
    <property type="match status" value="1"/>
</dbReference>
<dbReference type="GO" id="GO:0005737">
    <property type="term" value="C:cytoplasm"/>
    <property type="evidence" value="ECO:0007669"/>
    <property type="project" value="UniProtKB-ARBA"/>
</dbReference>
<dbReference type="GO" id="GO:0035556">
    <property type="term" value="P:intracellular signal transduction"/>
    <property type="evidence" value="ECO:0007669"/>
    <property type="project" value="InterPro"/>
</dbReference>
<dbReference type="Pfam" id="PF00071">
    <property type="entry name" value="Ras"/>
    <property type="match status" value="1"/>
</dbReference>
<evidence type="ECO:0000256" key="5">
    <source>
        <dbReference type="ARBA" id="ARBA00011984"/>
    </source>
</evidence>
<keyword evidence="11" id="KW-0342">GTP-binding</keyword>
<comment type="cofactor">
    <cofactor evidence="1">
        <name>Mg(2+)</name>
        <dbReference type="ChEBI" id="CHEBI:18420"/>
    </cofactor>
</comment>
<keyword evidence="13" id="KW-0564">Palmitate</keyword>
<dbReference type="GeneID" id="119722286"/>
<keyword evidence="19" id="KW-1185">Reference proteome</keyword>
<dbReference type="InterPro" id="IPR001806">
    <property type="entry name" value="Small_GTPase"/>
</dbReference>
<dbReference type="EnsemblMetazoa" id="XM_038192331.1">
    <property type="protein sequence ID" value="XP_038048259.1"/>
    <property type="gene ID" value="LOC119722286"/>
</dbReference>
<dbReference type="EnsemblMetazoa" id="XM_038208677.1">
    <property type="protein sequence ID" value="XP_038064605.1"/>
    <property type="gene ID" value="LOC119735003"/>
</dbReference>
<evidence type="ECO:0000256" key="14">
    <source>
        <dbReference type="ARBA" id="ARBA00023288"/>
    </source>
</evidence>
<dbReference type="GeneID" id="119735003"/>
<keyword evidence="15" id="KW-0636">Prenylation</keyword>
<keyword evidence="9" id="KW-0378">Hydrolase</keyword>
<dbReference type="SMART" id="SM00174">
    <property type="entry name" value="RHO"/>
    <property type="match status" value="1"/>
</dbReference>
<dbReference type="PROSITE" id="PS50225">
    <property type="entry name" value="SOCS"/>
    <property type="match status" value="1"/>
</dbReference>
<dbReference type="RefSeq" id="XP_038048259.1">
    <property type="nucleotide sequence ID" value="XM_038192331.1"/>
</dbReference>
<evidence type="ECO:0000256" key="3">
    <source>
        <dbReference type="ARBA" id="ARBA00004906"/>
    </source>
</evidence>
<comment type="catalytic activity">
    <reaction evidence="16">
        <text>GTP + H2O = GDP + phosphate + H(+)</text>
        <dbReference type="Rhea" id="RHEA:19669"/>
        <dbReference type="ChEBI" id="CHEBI:15377"/>
        <dbReference type="ChEBI" id="CHEBI:15378"/>
        <dbReference type="ChEBI" id="CHEBI:37565"/>
        <dbReference type="ChEBI" id="CHEBI:43474"/>
        <dbReference type="ChEBI" id="CHEBI:58189"/>
        <dbReference type="EC" id="3.6.5.2"/>
    </reaction>
    <physiologicalReaction direction="left-to-right" evidence="16">
        <dbReference type="Rhea" id="RHEA:19670"/>
    </physiologicalReaction>
</comment>
<feature type="domain" description="SOCS box" evidence="17">
    <location>
        <begin position="188"/>
        <end position="234"/>
    </location>
</feature>
<evidence type="ECO:0000256" key="1">
    <source>
        <dbReference type="ARBA" id="ARBA00001946"/>
    </source>
</evidence>
<evidence type="ECO:0000256" key="13">
    <source>
        <dbReference type="ARBA" id="ARBA00023139"/>
    </source>
</evidence>
<dbReference type="SUPFAM" id="SSF52540">
    <property type="entry name" value="P-loop containing nucleoside triphosphate hydrolases"/>
    <property type="match status" value="1"/>
</dbReference>
<dbReference type="InterPro" id="IPR005225">
    <property type="entry name" value="Small_GTP-bd"/>
</dbReference>
<evidence type="ECO:0000256" key="2">
    <source>
        <dbReference type="ARBA" id="ARBA00004635"/>
    </source>
</evidence>
<protein>
    <recommendedName>
        <fullName evidence="5">small monomeric GTPase</fullName>
        <ecNumber evidence="5">3.6.5.2</ecNumber>
    </recommendedName>
</protein>
<evidence type="ECO:0000256" key="7">
    <source>
        <dbReference type="ARBA" id="ARBA00022741"/>
    </source>
</evidence>
<evidence type="ECO:0000256" key="15">
    <source>
        <dbReference type="ARBA" id="ARBA00023289"/>
    </source>
</evidence>
<evidence type="ECO:0000256" key="10">
    <source>
        <dbReference type="ARBA" id="ARBA00022842"/>
    </source>
</evidence>
<comment type="pathway">
    <text evidence="3">Protein modification; protein ubiquitination.</text>
</comment>
<evidence type="ECO:0000256" key="8">
    <source>
        <dbReference type="ARBA" id="ARBA00022786"/>
    </source>
</evidence>
<comment type="subcellular location">
    <subcellularLocation>
        <location evidence="2">Membrane</location>
        <topology evidence="2">Lipid-anchor</topology>
    </subcellularLocation>
</comment>
<dbReference type="InterPro" id="IPR050305">
    <property type="entry name" value="Small_GTPase_Rab"/>
</dbReference>
<evidence type="ECO:0000256" key="4">
    <source>
        <dbReference type="ARBA" id="ARBA00006270"/>
    </source>
</evidence>
<dbReference type="Gene3D" id="3.40.50.300">
    <property type="entry name" value="P-loop containing nucleotide triphosphate hydrolases"/>
    <property type="match status" value="1"/>
</dbReference>
<dbReference type="GO" id="GO:0005525">
    <property type="term" value="F:GTP binding"/>
    <property type="evidence" value="ECO:0007669"/>
    <property type="project" value="UniProtKB-KW"/>
</dbReference>
<keyword evidence="12" id="KW-0472">Membrane</keyword>
<dbReference type="PRINTS" id="PR00449">
    <property type="entry name" value="RASTRNSFRMNG"/>
</dbReference>
<name>A0A913Z9E1_PATMI</name>
<dbReference type="SMART" id="SM00173">
    <property type="entry name" value="RAS"/>
    <property type="match status" value="1"/>
</dbReference>
<dbReference type="SMART" id="SM00253">
    <property type="entry name" value="SOCS"/>
    <property type="match status" value="1"/>
</dbReference>
<dbReference type="AlphaFoldDB" id="A0A913Z9E1"/>
<accession>A0A913Z9E1</accession>
<dbReference type="GO" id="GO:0046872">
    <property type="term" value="F:metal ion binding"/>
    <property type="evidence" value="ECO:0007669"/>
    <property type="project" value="UniProtKB-KW"/>
</dbReference>
<dbReference type="PROSITE" id="PS51419">
    <property type="entry name" value="RAB"/>
    <property type="match status" value="1"/>
</dbReference>
<dbReference type="Proteomes" id="UP000887568">
    <property type="component" value="Unplaced"/>
</dbReference>
<evidence type="ECO:0000256" key="12">
    <source>
        <dbReference type="ARBA" id="ARBA00023136"/>
    </source>
</evidence>
<evidence type="ECO:0000256" key="11">
    <source>
        <dbReference type="ARBA" id="ARBA00023134"/>
    </source>
</evidence>
<dbReference type="SMART" id="SM00969">
    <property type="entry name" value="SOCS_box"/>
    <property type="match status" value="1"/>
</dbReference>
<dbReference type="FunFam" id="3.40.50.300:FF:000371">
    <property type="entry name" value="RAB40C, member RAS oncogene family"/>
    <property type="match status" value="1"/>
</dbReference>
<dbReference type="Pfam" id="PF07525">
    <property type="entry name" value="SOCS_box"/>
    <property type="match status" value="1"/>
</dbReference>
<dbReference type="InterPro" id="IPR027417">
    <property type="entry name" value="P-loop_NTPase"/>
</dbReference>
<dbReference type="GO" id="GO:0003925">
    <property type="term" value="F:G protein activity"/>
    <property type="evidence" value="ECO:0007669"/>
    <property type="project" value="UniProtKB-EC"/>
</dbReference>
<dbReference type="OrthoDB" id="6339763at2759"/>
<evidence type="ECO:0000259" key="17">
    <source>
        <dbReference type="PROSITE" id="PS50225"/>
    </source>
</evidence>
<keyword evidence="14" id="KW-0449">Lipoprotein</keyword>